<dbReference type="EMBL" id="BGZK01000101">
    <property type="protein sequence ID" value="GBP18833.1"/>
    <property type="molecule type" value="Genomic_DNA"/>
</dbReference>
<keyword evidence="3" id="KW-1185">Reference proteome</keyword>
<evidence type="ECO:0000313" key="2">
    <source>
        <dbReference type="EMBL" id="GBP18833.1"/>
    </source>
</evidence>
<gene>
    <name evidence="2" type="ORF">EVAR_93261_1</name>
</gene>
<feature type="region of interest" description="Disordered" evidence="1">
    <location>
        <begin position="23"/>
        <end position="42"/>
    </location>
</feature>
<dbReference type="AlphaFoldDB" id="A0A4C1TXP1"/>
<name>A0A4C1TXP1_EUMVA</name>
<evidence type="ECO:0000313" key="3">
    <source>
        <dbReference type="Proteomes" id="UP000299102"/>
    </source>
</evidence>
<sequence length="95" mass="10844">MYIFNTIYIELPTRPKGEQIIRVSKSRRDSIRREKPSTQRSITKNRTEVSYWNRKNVTTEPAGRAEPGRAPGDAAAARANPVSPDPTYMKTIREP</sequence>
<organism evidence="2 3">
    <name type="scientific">Eumeta variegata</name>
    <name type="common">Bagworm moth</name>
    <name type="synonym">Eumeta japonica</name>
    <dbReference type="NCBI Taxonomy" id="151549"/>
    <lineage>
        <taxon>Eukaryota</taxon>
        <taxon>Metazoa</taxon>
        <taxon>Ecdysozoa</taxon>
        <taxon>Arthropoda</taxon>
        <taxon>Hexapoda</taxon>
        <taxon>Insecta</taxon>
        <taxon>Pterygota</taxon>
        <taxon>Neoptera</taxon>
        <taxon>Endopterygota</taxon>
        <taxon>Lepidoptera</taxon>
        <taxon>Glossata</taxon>
        <taxon>Ditrysia</taxon>
        <taxon>Tineoidea</taxon>
        <taxon>Psychidae</taxon>
        <taxon>Oiketicinae</taxon>
        <taxon>Eumeta</taxon>
    </lineage>
</organism>
<reference evidence="2 3" key="1">
    <citation type="journal article" date="2019" name="Commun. Biol.">
        <title>The bagworm genome reveals a unique fibroin gene that provides high tensile strength.</title>
        <authorList>
            <person name="Kono N."/>
            <person name="Nakamura H."/>
            <person name="Ohtoshi R."/>
            <person name="Tomita M."/>
            <person name="Numata K."/>
            <person name="Arakawa K."/>
        </authorList>
    </citation>
    <scope>NUCLEOTIDE SEQUENCE [LARGE SCALE GENOMIC DNA]</scope>
</reference>
<evidence type="ECO:0000256" key="1">
    <source>
        <dbReference type="SAM" id="MobiDB-lite"/>
    </source>
</evidence>
<dbReference type="Proteomes" id="UP000299102">
    <property type="component" value="Unassembled WGS sequence"/>
</dbReference>
<proteinExistence type="predicted"/>
<comment type="caution">
    <text evidence="2">The sequence shown here is derived from an EMBL/GenBank/DDBJ whole genome shotgun (WGS) entry which is preliminary data.</text>
</comment>
<protein>
    <submittedName>
        <fullName evidence="2">Uncharacterized protein</fullName>
    </submittedName>
</protein>
<accession>A0A4C1TXP1</accession>
<feature type="compositionally biased region" description="Low complexity" evidence="1">
    <location>
        <begin position="60"/>
        <end position="79"/>
    </location>
</feature>
<feature type="region of interest" description="Disordered" evidence="1">
    <location>
        <begin position="56"/>
        <end position="95"/>
    </location>
</feature>
<feature type="compositionally biased region" description="Basic and acidic residues" evidence="1">
    <location>
        <begin position="26"/>
        <end position="37"/>
    </location>
</feature>